<dbReference type="InterPro" id="IPR015864">
    <property type="entry name" value="FAD_synthase"/>
</dbReference>
<dbReference type="InterPro" id="IPR023468">
    <property type="entry name" value="Riboflavin_kinase"/>
</dbReference>
<dbReference type="PANTHER" id="PTHR22749:SF6">
    <property type="entry name" value="RIBOFLAVIN KINASE"/>
    <property type="match status" value="1"/>
</dbReference>
<keyword evidence="9 14" id="KW-0274">FAD</keyword>
<evidence type="ECO:0000256" key="8">
    <source>
        <dbReference type="ARBA" id="ARBA00022777"/>
    </source>
</evidence>
<dbReference type="PANTHER" id="PTHR22749">
    <property type="entry name" value="RIBOFLAVIN KINASE/FMN ADENYLYLTRANSFERASE"/>
    <property type="match status" value="1"/>
</dbReference>
<dbReference type="InterPro" id="IPR015865">
    <property type="entry name" value="Riboflavin_kinase_bac/euk"/>
</dbReference>
<protein>
    <recommendedName>
        <fullName evidence="14">Riboflavin biosynthesis protein</fullName>
    </recommendedName>
    <domain>
        <recommendedName>
            <fullName evidence="14">Riboflavin kinase</fullName>
            <ecNumber evidence="14">2.7.1.26</ecNumber>
        </recommendedName>
        <alternativeName>
            <fullName evidence="14">Flavokinase</fullName>
        </alternativeName>
    </domain>
    <domain>
        <recommendedName>
            <fullName evidence="14">FMN adenylyltransferase</fullName>
            <ecNumber evidence="14">2.7.7.2</ecNumber>
        </recommendedName>
        <alternativeName>
            <fullName evidence="14">FAD pyrophosphorylase</fullName>
        </alternativeName>
        <alternativeName>
            <fullName evidence="14">FAD synthase</fullName>
        </alternativeName>
    </domain>
</protein>
<evidence type="ECO:0000256" key="9">
    <source>
        <dbReference type="ARBA" id="ARBA00022827"/>
    </source>
</evidence>
<sequence length="322" mass="36099">MIVVLGAFDGYHLGHQRLFSVASAMAERESCGWAVVSFTPHPKTVLMHERVSLLFTEEEKILLREILSIPTMIQFPFTSRLSSMDPEDFFSYMDREIGVSGVVVGDNFRFGRERRGDVDTLSEICRAKGIPFSSVLPVTIDGSVVSSTLIRDLISRGKISDASTRLGYPFFMRGHVIEGSRRGRKMGVPTANLSFPSTKIIPKPGVYAGAAYLDGEWCPAAISIGNNPTFGDISENRVEVHIIDKNEDLYDQTLYVLFFERLRSERRFPDPERLVSQLRDDIKRTKAIFGCKTDILSPFYTSSVLNCMMYRGTIPFVPDAGL</sequence>
<dbReference type="Gene3D" id="3.40.50.620">
    <property type="entry name" value="HUPs"/>
    <property type="match status" value="1"/>
</dbReference>
<comment type="similarity">
    <text evidence="14">Belongs to the ribF family.</text>
</comment>
<dbReference type="InterPro" id="IPR023465">
    <property type="entry name" value="Riboflavin_kinase_dom_sf"/>
</dbReference>
<dbReference type="EMBL" id="JAKGUD010000003">
    <property type="protein sequence ID" value="MCF4142076.1"/>
    <property type="molecule type" value="Genomic_DNA"/>
</dbReference>
<evidence type="ECO:0000256" key="14">
    <source>
        <dbReference type="PIRNR" id="PIRNR004491"/>
    </source>
</evidence>
<evidence type="ECO:0000256" key="12">
    <source>
        <dbReference type="ARBA" id="ARBA00047880"/>
    </source>
</evidence>
<evidence type="ECO:0000256" key="4">
    <source>
        <dbReference type="ARBA" id="ARBA00022643"/>
    </source>
</evidence>
<dbReference type="Pfam" id="PF06574">
    <property type="entry name" value="FAD_syn"/>
    <property type="match status" value="1"/>
</dbReference>
<comment type="caution">
    <text evidence="16">The sequence shown here is derived from an EMBL/GenBank/DDBJ whole genome shotgun (WGS) entry which is preliminary data.</text>
</comment>
<evidence type="ECO:0000256" key="7">
    <source>
        <dbReference type="ARBA" id="ARBA00022741"/>
    </source>
</evidence>
<dbReference type="EC" id="2.7.7.2" evidence="14"/>
<keyword evidence="8 14" id="KW-0418">Kinase</keyword>
<keyword evidence="6 14" id="KW-0548">Nucleotidyltransferase</keyword>
<dbReference type="GO" id="GO:0003919">
    <property type="term" value="F:FMN adenylyltransferase activity"/>
    <property type="evidence" value="ECO:0007669"/>
    <property type="project" value="UniProtKB-EC"/>
</dbReference>
<dbReference type="Pfam" id="PF01687">
    <property type="entry name" value="Flavokinase"/>
    <property type="match status" value="1"/>
</dbReference>
<dbReference type="PIRSF" id="PIRSF004491">
    <property type="entry name" value="FAD_Synth"/>
    <property type="match status" value="1"/>
</dbReference>
<proteinExistence type="inferred from homology"/>
<keyword evidence="3 14" id="KW-0285">Flavoprotein</keyword>
<keyword evidence="10 14" id="KW-0067">ATP-binding</keyword>
<dbReference type="CDD" id="cd02064">
    <property type="entry name" value="FAD_synthetase_N"/>
    <property type="match status" value="1"/>
</dbReference>
<dbReference type="InterPro" id="IPR002606">
    <property type="entry name" value="Riboflavin_kinase_bac"/>
</dbReference>
<name>A0ABS9ENH8_9BACT</name>
<keyword evidence="17" id="KW-1185">Reference proteome</keyword>
<dbReference type="SMART" id="SM00904">
    <property type="entry name" value="Flavokinase"/>
    <property type="match status" value="1"/>
</dbReference>
<comment type="catalytic activity">
    <reaction evidence="12 14">
        <text>riboflavin + ATP = FMN + ADP + H(+)</text>
        <dbReference type="Rhea" id="RHEA:14357"/>
        <dbReference type="ChEBI" id="CHEBI:15378"/>
        <dbReference type="ChEBI" id="CHEBI:30616"/>
        <dbReference type="ChEBI" id="CHEBI:57986"/>
        <dbReference type="ChEBI" id="CHEBI:58210"/>
        <dbReference type="ChEBI" id="CHEBI:456216"/>
        <dbReference type="EC" id="2.7.1.26"/>
    </reaction>
</comment>
<evidence type="ECO:0000256" key="13">
    <source>
        <dbReference type="ARBA" id="ARBA00049494"/>
    </source>
</evidence>
<accession>A0ABS9ENH8</accession>
<evidence type="ECO:0000256" key="11">
    <source>
        <dbReference type="ARBA" id="ARBA00023268"/>
    </source>
</evidence>
<keyword evidence="7 14" id="KW-0547">Nucleotide-binding</keyword>
<comment type="pathway">
    <text evidence="1 14">Cofactor biosynthesis; FAD biosynthesis; FAD from FMN: step 1/1.</text>
</comment>
<dbReference type="InterPro" id="IPR014729">
    <property type="entry name" value="Rossmann-like_a/b/a_fold"/>
</dbReference>
<dbReference type="NCBIfam" id="TIGR00083">
    <property type="entry name" value="ribF"/>
    <property type="match status" value="1"/>
</dbReference>
<evidence type="ECO:0000259" key="15">
    <source>
        <dbReference type="SMART" id="SM00904"/>
    </source>
</evidence>
<organism evidence="16 17">
    <name type="scientific">Dethiosulfovibrio marinus</name>
    <dbReference type="NCBI Taxonomy" id="133532"/>
    <lineage>
        <taxon>Bacteria</taxon>
        <taxon>Thermotogati</taxon>
        <taxon>Synergistota</taxon>
        <taxon>Synergistia</taxon>
        <taxon>Synergistales</taxon>
        <taxon>Dethiosulfovibrionaceae</taxon>
        <taxon>Dethiosulfovibrio</taxon>
    </lineage>
</organism>
<dbReference type="RefSeq" id="WP_236098829.1">
    <property type="nucleotide sequence ID" value="NZ_JAKGUD010000003.1"/>
</dbReference>
<gene>
    <name evidence="16" type="primary">ribF</name>
    <name evidence="16" type="ORF">L2W38_04500</name>
</gene>
<evidence type="ECO:0000256" key="2">
    <source>
        <dbReference type="ARBA" id="ARBA00005201"/>
    </source>
</evidence>
<keyword evidence="5 14" id="KW-0808">Transferase</keyword>
<dbReference type="EC" id="2.7.1.26" evidence="14"/>
<dbReference type="Gene3D" id="2.40.30.30">
    <property type="entry name" value="Riboflavin kinase-like"/>
    <property type="match status" value="1"/>
</dbReference>
<dbReference type="GO" id="GO:0008531">
    <property type="term" value="F:riboflavin kinase activity"/>
    <property type="evidence" value="ECO:0007669"/>
    <property type="project" value="UniProtKB-EC"/>
</dbReference>
<keyword evidence="4 14" id="KW-0288">FMN</keyword>
<evidence type="ECO:0000256" key="1">
    <source>
        <dbReference type="ARBA" id="ARBA00004726"/>
    </source>
</evidence>
<dbReference type="SUPFAM" id="SSF82114">
    <property type="entry name" value="Riboflavin kinase-like"/>
    <property type="match status" value="1"/>
</dbReference>
<keyword evidence="11" id="KW-0511">Multifunctional enzyme</keyword>
<reference evidence="16 17" key="1">
    <citation type="submission" date="2022-01" db="EMBL/GenBank/DDBJ databases">
        <title>Dethiosulfovibrio faecalis sp. nov., a novel proteolytic, non-sulfur-reducing bacterium isolated from a marine aquaculture solid waste bioreactor.</title>
        <authorList>
            <person name="Grabowski S."/>
            <person name="Apolinario E."/>
            <person name="Schneider N."/>
            <person name="Marshall C.W."/>
            <person name="Sowers K.R."/>
        </authorList>
    </citation>
    <scope>NUCLEOTIDE SEQUENCE [LARGE SCALE GENOMIC DNA]</scope>
    <source>
        <strain evidence="16 17">DSM 12537</strain>
    </source>
</reference>
<evidence type="ECO:0000313" key="16">
    <source>
        <dbReference type="EMBL" id="MCF4142076.1"/>
    </source>
</evidence>
<evidence type="ECO:0000256" key="6">
    <source>
        <dbReference type="ARBA" id="ARBA00022695"/>
    </source>
</evidence>
<feature type="domain" description="Riboflavin kinase" evidence="15">
    <location>
        <begin position="165"/>
        <end position="290"/>
    </location>
</feature>
<dbReference type="Proteomes" id="UP001200430">
    <property type="component" value="Unassembled WGS sequence"/>
</dbReference>
<dbReference type="SUPFAM" id="SSF52374">
    <property type="entry name" value="Nucleotidylyl transferase"/>
    <property type="match status" value="1"/>
</dbReference>
<comment type="pathway">
    <text evidence="2 14">Cofactor biosynthesis; FMN biosynthesis; FMN from riboflavin (ATP route): step 1/1.</text>
</comment>
<comment type="catalytic activity">
    <reaction evidence="13 14">
        <text>FMN + ATP + H(+) = FAD + diphosphate</text>
        <dbReference type="Rhea" id="RHEA:17237"/>
        <dbReference type="ChEBI" id="CHEBI:15378"/>
        <dbReference type="ChEBI" id="CHEBI:30616"/>
        <dbReference type="ChEBI" id="CHEBI:33019"/>
        <dbReference type="ChEBI" id="CHEBI:57692"/>
        <dbReference type="ChEBI" id="CHEBI:58210"/>
        <dbReference type="EC" id="2.7.7.2"/>
    </reaction>
</comment>
<evidence type="ECO:0000256" key="3">
    <source>
        <dbReference type="ARBA" id="ARBA00022630"/>
    </source>
</evidence>
<evidence type="ECO:0000256" key="10">
    <source>
        <dbReference type="ARBA" id="ARBA00022840"/>
    </source>
</evidence>
<evidence type="ECO:0000256" key="5">
    <source>
        <dbReference type="ARBA" id="ARBA00022679"/>
    </source>
</evidence>
<evidence type="ECO:0000313" key="17">
    <source>
        <dbReference type="Proteomes" id="UP001200430"/>
    </source>
</evidence>